<gene>
    <name evidence="3" type="ORF">MM415A00279_0036</name>
    <name evidence="2" type="ORF">MM415B01091_0015</name>
    <name evidence="1" type="ORF">TM448A00597_0012</name>
</gene>
<evidence type="ECO:0000313" key="3">
    <source>
        <dbReference type="EMBL" id="QJA83478.1"/>
    </source>
</evidence>
<dbReference type="AlphaFoldDB" id="A0A6H1ZI82"/>
<reference evidence="1" key="1">
    <citation type="submission" date="2020-03" db="EMBL/GenBank/DDBJ databases">
        <title>The deep terrestrial virosphere.</title>
        <authorList>
            <person name="Holmfeldt K."/>
            <person name="Nilsson E."/>
            <person name="Simone D."/>
            <person name="Lopez-Fernandez M."/>
            <person name="Wu X."/>
            <person name="de Brujin I."/>
            <person name="Lundin D."/>
            <person name="Andersson A."/>
            <person name="Bertilsson S."/>
            <person name="Dopson M."/>
        </authorList>
    </citation>
    <scope>NUCLEOTIDE SEQUENCE</scope>
    <source>
        <strain evidence="3">MM415A00279</strain>
        <strain evidence="2">MM415B01091</strain>
        <strain evidence="1">TM448A00597</strain>
    </source>
</reference>
<sequence>MNDDIMVQIRRPCAACRGLGKVPASDRTWDNLPKFYDFSYCQCCQGDGYSQVWVTIADLRDLMRE</sequence>
<accession>A0A6H1ZI82</accession>
<organism evidence="1">
    <name type="scientific">viral metagenome</name>
    <dbReference type="NCBI Taxonomy" id="1070528"/>
    <lineage>
        <taxon>unclassified sequences</taxon>
        <taxon>metagenomes</taxon>
        <taxon>organismal metagenomes</taxon>
    </lineage>
</organism>
<dbReference type="EMBL" id="MT144029">
    <property type="protein sequence ID" value="QJA47027.1"/>
    <property type="molecule type" value="Genomic_DNA"/>
</dbReference>
<evidence type="ECO:0000313" key="1">
    <source>
        <dbReference type="EMBL" id="QJA47027.1"/>
    </source>
</evidence>
<evidence type="ECO:0000313" key="2">
    <source>
        <dbReference type="EMBL" id="QJA60563.1"/>
    </source>
</evidence>
<protein>
    <submittedName>
        <fullName evidence="1">Uncharacterized protein</fullName>
    </submittedName>
</protein>
<dbReference type="EMBL" id="MT142511">
    <property type="protein sequence ID" value="QJA83478.1"/>
    <property type="molecule type" value="Genomic_DNA"/>
</dbReference>
<dbReference type="EMBL" id="MT141413">
    <property type="protein sequence ID" value="QJA60563.1"/>
    <property type="molecule type" value="Genomic_DNA"/>
</dbReference>
<proteinExistence type="predicted"/>
<name>A0A6H1ZI82_9ZZZZ</name>